<name>A0A9X3BRX3_9MYCO</name>
<reference evidence="2" key="1">
    <citation type="submission" date="2020-07" db="EMBL/GenBank/DDBJ databases">
        <authorList>
            <person name="Pettersson B.M.F."/>
            <person name="Behra P.R.K."/>
            <person name="Ramesh M."/>
            <person name="Das S."/>
            <person name="Dasgupta S."/>
            <person name="Kirsebom L.A."/>
        </authorList>
    </citation>
    <scope>NUCLEOTIDE SEQUENCE</scope>
    <source>
        <strain evidence="2">DSM 44838</strain>
    </source>
</reference>
<organism evidence="2 3">
    <name type="scientific">Mycobacterium yunnanensis</name>
    <dbReference type="NCBI Taxonomy" id="368477"/>
    <lineage>
        <taxon>Bacteria</taxon>
        <taxon>Bacillati</taxon>
        <taxon>Actinomycetota</taxon>
        <taxon>Actinomycetes</taxon>
        <taxon>Mycobacteriales</taxon>
        <taxon>Mycobacteriaceae</taxon>
        <taxon>Mycobacterium</taxon>
    </lineage>
</organism>
<keyword evidence="3" id="KW-1185">Reference proteome</keyword>
<gene>
    <name evidence="2" type="ORF">H7K45_05510</name>
</gene>
<dbReference type="EMBL" id="JACKVK010000004">
    <property type="protein sequence ID" value="MCV7419989.1"/>
    <property type="molecule type" value="Genomic_DNA"/>
</dbReference>
<protein>
    <submittedName>
        <fullName evidence="2">DUF302 domain-containing protein</fullName>
    </submittedName>
</protein>
<dbReference type="Proteomes" id="UP001141629">
    <property type="component" value="Unassembled WGS sequence"/>
</dbReference>
<dbReference type="CDD" id="cd14797">
    <property type="entry name" value="DUF302"/>
    <property type="match status" value="1"/>
</dbReference>
<reference evidence="2" key="2">
    <citation type="journal article" date="2022" name="BMC Genomics">
        <title>Comparative genome analysis of mycobacteria focusing on tRNA and non-coding RNA.</title>
        <authorList>
            <person name="Behra P.R.K."/>
            <person name="Pettersson B.M.F."/>
            <person name="Ramesh M."/>
            <person name="Das S."/>
            <person name="Dasgupta S."/>
            <person name="Kirsebom L.A."/>
        </authorList>
    </citation>
    <scope>NUCLEOTIDE SEQUENCE</scope>
    <source>
        <strain evidence="2">DSM 44838</strain>
    </source>
</reference>
<evidence type="ECO:0000313" key="2">
    <source>
        <dbReference type="EMBL" id="MCV7419989.1"/>
    </source>
</evidence>
<accession>A0A9X3BRX3</accession>
<dbReference type="Pfam" id="PF03625">
    <property type="entry name" value="DUF302"/>
    <property type="match status" value="1"/>
</dbReference>
<comment type="caution">
    <text evidence="2">The sequence shown here is derived from an EMBL/GenBank/DDBJ whole genome shotgun (WGS) entry which is preliminary data.</text>
</comment>
<dbReference type="Gene3D" id="3.30.310.70">
    <property type="entry name" value="TT1751-like domain"/>
    <property type="match status" value="1"/>
</dbReference>
<evidence type="ECO:0000259" key="1">
    <source>
        <dbReference type="Pfam" id="PF03625"/>
    </source>
</evidence>
<dbReference type="InterPro" id="IPR005180">
    <property type="entry name" value="DUF302"/>
</dbReference>
<proteinExistence type="predicted"/>
<dbReference type="SUPFAM" id="SSF103247">
    <property type="entry name" value="TT1751-like"/>
    <property type="match status" value="1"/>
</dbReference>
<dbReference type="InterPro" id="IPR035923">
    <property type="entry name" value="TT1751-like_sf"/>
</dbReference>
<evidence type="ECO:0000313" key="3">
    <source>
        <dbReference type="Proteomes" id="UP001141629"/>
    </source>
</evidence>
<feature type="domain" description="DUF302" evidence="1">
    <location>
        <begin position="14"/>
        <end position="67"/>
    </location>
</feature>
<dbReference type="AlphaFoldDB" id="A0A9X3BRX3"/>
<sequence>MVYHRLDLTALMAGSQSFWKATQYTMGNHTIAEQMFRSDPSVMLHAPLRVLIYDDPAGTTNLAIDQPSTLFDSYANADVSAVGDRLDGLVAELITLLGAAVPPEFEAATTC</sequence>